<accession>A0A364P2V8</accession>
<evidence type="ECO:0000256" key="1">
    <source>
        <dbReference type="ARBA" id="ARBA00007274"/>
    </source>
</evidence>
<dbReference type="InterPro" id="IPR050179">
    <property type="entry name" value="Trans_hexapeptide_repeat"/>
</dbReference>
<protein>
    <submittedName>
        <fullName evidence="5">dTDP-6-deoxy-3,4-keto-hexulose isomerase</fullName>
    </submittedName>
</protein>
<proteinExistence type="inferred from homology"/>
<sequence length="163" mass="17728">MIHEDARVATPHVGEGTRIWQFTVVLAKARIGRDCNINAQVFIENDVVIGDRVTVKSGVQLWDGVRVEDDVFIGPNATFTNDFLPRSRRRPEKFLPTVLKRGCSVGANVTIVAGVTIGECAMIGAGSVVTRDVPPFELWYGNPARRRGSVGEDGKIVEATPSP</sequence>
<comment type="similarity">
    <text evidence="1">Belongs to the transferase hexapeptide repeat family.</text>
</comment>
<evidence type="ECO:0000256" key="4">
    <source>
        <dbReference type="ARBA" id="ARBA00023315"/>
    </source>
</evidence>
<evidence type="ECO:0000313" key="5">
    <source>
        <dbReference type="EMBL" id="RAU23600.1"/>
    </source>
</evidence>
<dbReference type="GO" id="GO:0016746">
    <property type="term" value="F:acyltransferase activity"/>
    <property type="evidence" value="ECO:0007669"/>
    <property type="project" value="UniProtKB-KW"/>
</dbReference>
<dbReference type="PANTHER" id="PTHR43300:SF4">
    <property type="entry name" value="ACYL-[ACYL-CARRIER-PROTEIN]--UDP-N-ACETYLGLUCOSAMINE O-ACYLTRANSFERASE"/>
    <property type="match status" value="1"/>
</dbReference>
<dbReference type="Gene3D" id="2.160.10.10">
    <property type="entry name" value="Hexapeptide repeat proteins"/>
    <property type="match status" value="1"/>
</dbReference>
<evidence type="ECO:0000256" key="2">
    <source>
        <dbReference type="ARBA" id="ARBA00022679"/>
    </source>
</evidence>
<keyword evidence="3" id="KW-0677">Repeat</keyword>
<comment type="caution">
    <text evidence="5">The sequence shown here is derived from an EMBL/GenBank/DDBJ whole genome shotgun (WGS) entry which is preliminary data.</text>
</comment>
<evidence type="ECO:0000256" key="3">
    <source>
        <dbReference type="ARBA" id="ARBA00022737"/>
    </source>
</evidence>
<keyword evidence="4" id="KW-0012">Acyltransferase</keyword>
<keyword evidence="6" id="KW-1185">Reference proteome</keyword>
<dbReference type="EMBL" id="PGTO01000001">
    <property type="protein sequence ID" value="RAU23600.1"/>
    <property type="molecule type" value="Genomic_DNA"/>
</dbReference>
<dbReference type="GO" id="GO:0016853">
    <property type="term" value="F:isomerase activity"/>
    <property type="evidence" value="ECO:0007669"/>
    <property type="project" value="UniProtKB-KW"/>
</dbReference>
<gene>
    <name evidence="5" type="ORF">CU669_00390</name>
</gene>
<keyword evidence="2" id="KW-0808">Transferase</keyword>
<dbReference type="AlphaFoldDB" id="A0A364P2V8"/>
<organism evidence="5 6">
    <name type="scientific">Paramagnetospirillum kuznetsovii</name>
    <dbReference type="NCBI Taxonomy" id="2053833"/>
    <lineage>
        <taxon>Bacteria</taxon>
        <taxon>Pseudomonadati</taxon>
        <taxon>Pseudomonadota</taxon>
        <taxon>Alphaproteobacteria</taxon>
        <taxon>Rhodospirillales</taxon>
        <taxon>Magnetospirillaceae</taxon>
        <taxon>Paramagnetospirillum</taxon>
    </lineage>
</organism>
<dbReference type="InterPro" id="IPR011004">
    <property type="entry name" value="Trimer_LpxA-like_sf"/>
</dbReference>
<reference evidence="5 6" key="1">
    <citation type="submission" date="2017-11" db="EMBL/GenBank/DDBJ databases">
        <title>Draft genome sequence of magnetotactic bacterium Magnetospirillum kuznetsovii LBB-42.</title>
        <authorList>
            <person name="Grouzdev D.S."/>
            <person name="Rysina M.S."/>
            <person name="Baslerov R.V."/>
            <person name="Koziaeva V."/>
        </authorList>
    </citation>
    <scope>NUCLEOTIDE SEQUENCE [LARGE SCALE GENOMIC DNA]</scope>
    <source>
        <strain evidence="5 6">LBB-42</strain>
    </source>
</reference>
<keyword evidence="5" id="KW-0413">Isomerase</keyword>
<dbReference type="InterPro" id="IPR018357">
    <property type="entry name" value="Hexapep_transf_CS"/>
</dbReference>
<dbReference type="PROSITE" id="PS00101">
    <property type="entry name" value="HEXAPEP_TRANSFERASES"/>
    <property type="match status" value="1"/>
</dbReference>
<dbReference type="SUPFAM" id="SSF51161">
    <property type="entry name" value="Trimeric LpxA-like enzymes"/>
    <property type="match status" value="1"/>
</dbReference>
<dbReference type="OrthoDB" id="9800846at2"/>
<dbReference type="PANTHER" id="PTHR43300">
    <property type="entry name" value="ACETYLTRANSFERASE"/>
    <property type="match status" value="1"/>
</dbReference>
<name>A0A364P2V8_9PROT</name>
<dbReference type="Pfam" id="PF00132">
    <property type="entry name" value="Hexapep"/>
    <property type="match status" value="2"/>
</dbReference>
<dbReference type="InterPro" id="IPR001451">
    <property type="entry name" value="Hexapep"/>
</dbReference>
<evidence type="ECO:0000313" key="6">
    <source>
        <dbReference type="Proteomes" id="UP000251075"/>
    </source>
</evidence>
<dbReference type="CDD" id="cd03358">
    <property type="entry name" value="LbH_WxcM_N_like"/>
    <property type="match status" value="1"/>
</dbReference>
<dbReference type="RefSeq" id="WP_112141831.1">
    <property type="nucleotide sequence ID" value="NZ_PGTO01000001.1"/>
</dbReference>
<dbReference type="Proteomes" id="UP000251075">
    <property type="component" value="Unassembled WGS sequence"/>
</dbReference>